<dbReference type="AlphaFoldDB" id="A0A1I3WA54"/>
<feature type="transmembrane region" description="Helical" evidence="1">
    <location>
        <begin position="263"/>
        <end position="283"/>
    </location>
</feature>
<dbReference type="RefSeq" id="WP_091896190.1">
    <property type="nucleotide sequence ID" value="NZ_FOSJ01000007.1"/>
</dbReference>
<keyword evidence="1" id="KW-0812">Transmembrane</keyword>
<feature type="transmembrane region" description="Helical" evidence="1">
    <location>
        <begin position="443"/>
        <end position="462"/>
    </location>
</feature>
<dbReference type="InterPro" id="IPR004697">
    <property type="entry name" value="AbgT"/>
</dbReference>
<dbReference type="Proteomes" id="UP000199589">
    <property type="component" value="Unassembled WGS sequence"/>
</dbReference>
<feature type="transmembrane region" description="Helical" evidence="1">
    <location>
        <begin position="215"/>
        <end position="233"/>
    </location>
</feature>
<protein>
    <submittedName>
        <fullName evidence="2">Aminobenzoyl-glutamate transport protein</fullName>
    </submittedName>
</protein>
<dbReference type="PANTHER" id="PTHR30282:SF0">
    <property type="entry name" value="P-AMINOBENZOYL-GLUTAMATE TRANSPORT PROTEIN"/>
    <property type="match status" value="1"/>
</dbReference>
<feature type="transmembrane region" description="Helical" evidence="1">
    <location>
        <begin position="168"/>
        <end position="195"/>
    </location>
</feature>
<dbReference type="Pfam" id="PF03806">
    <property type="entry name" value="ABG_transport"/>
    <property type="match status" value="1"/>
</dbReference>
<keyword evidence="1" id="KW-1133">Transmembrane helix</keyword>
<dbReference type="PANTHER" id="PTHR30282">
    <property type="entry name" value="P-AMINOBENZOYL GLUTAMATE TRANSPORTER"/>
    <property type="match status" value="1"/>
</dbReference>
<dbReference type="EMBL" id="FOSJ01000007">
    <property type="protein sequence ID" value="SFK04280.1"/>
    <property type="molecule type" value="Genomic_DNA"/>
</dbReference>
<reference evidence="3" key="1">
    <citation type="submission" date="2016-10" db="EMBL/GenBank/DDBJ databases">
        <authorList>
            <person name="Varghese N."/>
            <person name="Submissions S."/>
        </authorList>
    </citation>
    <scope>NUCLEOTIDE SEQUENCE [LARGE SCALE GENOMIC DNA]</scope>
    <source>
        <strain evidence="3">DSM 16108</strain>
    </source>
</reference>
<dbReference type="OrthoDB" id="3314392at2"/>
<proteinExistence type="predicted"/>
<feature type="transmembrane region" description="Helical" evidence="1">
    <location>
        <begin position="386"/>
        <end position="406"/>
    </location>
</feature>
<feature type="transmembrane region" description="Helical" evidence="1">
    <location>
        <begin position="413"/>
        <end position="431"/>
    </location>
</feature>
<sequence length="511" mass="54274">MSGSEKNTNKGLLGMIERAGNKLPHPVIIFIIFAIGIIFISEISVRLGLSAPMANPETGEAGIIEAVSLMNSEGVAHIFNSAVSNFTGFAPLGTVLVAMLGVGVAEWTGLISSSLKKLLSNVPAWLLTAMVVFAGIISNIASDAGYVVVVPLGAIMFAAAGRHPIAGLAAAFAGVSAGFSANLIFGPTDALLAGITNDALSSANISYEVETTGNWYFIFVSTFVLTGVGALITERFVEPRLGTYDGDYKPTQEPLSSKENKGLLYALLTLVAFLIIMGLLMIPQNAPLRALNESTGQMTLSNFLSSGLLFMIFLLFALPGLAYGITTGKIKSSHDFVQGMTESMSSMGGYLVLAFFAAQFIDYFAYTNLGSILASNGATLLENIGFIGLPLILAFILFTSFINLFMGSASAKWAIMAPIFAPMMYNLNIAPEMTLMAYRIADSSSNVVSPLMSYFAMILVFAQRYDKKSGLGTIISTMIYYTVAFLIAWSVLLIIWYSFGLPLGPGAPATL</sequence>
<name>A0A1I3WA54_9LACT</name>
<accession>A0A1I3WA54</accession>
<evidence type="ECO:0000313" key="3">
    <source>
        <dbReference type="Proteomes" id="UP000199589"/>
    </source>
</evidence>
<feature type="transmembrane region" description="Helical" evidence="1">
    <location>
        <begin position="474"/>
        <end position="499"/>
    </location>
</feature>
<dbReference type="STRING" id="258723.GCA_900169305_02122"/>
<organism evidence="2 3">
    <name type="scientific">Marinilactibacillus piezotolerans</name>
    <dbReference type="NCBI Taxonomy" id="258723"/>
    <lineage>
        <taxon>Bacteria</taxon>
        <taxon>Bacillati</taxon>
        <taxon>Bacillota</taxon>
        <taxon>Bacilli</taxon>
        <taxon>Lactobacillales</taxon>
        <taxon>Carnobacteriaceae</taxon>
        <taxon>Marinilactibacillus</taxon>
    </lineage>
</organism>
<feature type="transmembrane region" description="Helical" evidence="1">
    <location>
        <begin position="89"/>
        <end position="111"/>
    </location>
</feature>
<evidence type="ECO:0000256" key="1">
    <source>
        <dbReference type="SAM" id="Phobius"/>
    </source>
</evidence>
<feature type="transmembrane region" description="Helical" evidence="1">
    <location>
        <begin position="303"/>
        <end position="326"/>
    </location>
</feature>
<keyword evidence="3" id="KW-1185">Reference proteome</keyword>
<feature type="transmembrane region" description="Helical" evidence="1">
    <location>
        <begin position="118"/>
        <end position="138"/>
    </location>
</feature>
<keyword evidence="1" id="KW-0472">Membrane</keyword>
<dbReference type="GO" id="GO:0015558">
    <property type="term" value="F:secondary active p-aminobenzoyl-glutamate transmembrane transporter activity"/>
    <property type="evidence" value="ECO:0007669"/>
    <property type="project" value="InterPro"/>
</dbReference>
<feature type="transmembrane region" description="Helical" evidence="1">
    <location>
        <begin position="144"/>
        <end position="161"/>
    </location>
</feature>
<feature type="transmembrane region" description="Helical" evidence="1">
    <location>
        <begin position="347"/>
        <end position="366"/>
    </location>
</feature>
<feature type="transmembrane region" description="Helical" evidence="1">
    <location>
        <begin position="27"/>
        <end position="49"/>
    </location>
</feature>
<dbReference type="GO" id="GO:1902604">
    <property type="term" value="P:p-aminobenzoyl-glutamate transmembrane transport"/>
    <property type="evidence" value="ECO:0007669"/>
    <property type="project" value="InterPro"/>
</dbReference>
<gene>
    <name evidence="2" type="ORF">SAMN04488569_100738</name>
</gene>
<evidence type="ECO:0000313" key="2">
    <source>
        <dbReference type="EMBL" id="SFK04280.1"/>
    </source>
</evidence>